<keyword evidence="3" id="KW-0482">Metalloprotease</keyword>
<keyword evidence="2" id="KW-1133">Transmembrane helix</keyword>
<feature type="transmembrane region" description="Helical" evidence="2">
    <location>
        <begin position="479"/>
        <end position="502"/>
    </location>
</feature>
<dbReference type="RefSeq" id="WP_250584462.1">
    <property type="nucleotide sequence ID" value="NZ_JAKRVX010000003.1"/>
</dbReference>
<keyword evidence="2" id="KW-0812">Transmembrane</keyword>
<accession>A0AAE3K8K1</accession>
<feature type="transmembrane region" description="Helical" evidence="2">
    <location>
        <begin position="587"/>
        <end position="606"/>
    </location>
</feature>
<feature type="region of interest" description="Disordered" evidence="1">
    <location>
        <begin position="168"/>
        <end position="234"/>
    </location>
</feature>
<evidence type="ECO:0000256" key="1">
    <source>
        <dbReference type="SAM" id="MobiDB-lite"/>
    </source>
</evidence>
<keyword evidence="3" id="KW-0378">Hydrolase</keyword>
<comment type="caution">
    <text evidence="3">The sequence shown here is derived from an EMBL/GenBank/DDBJ whole genome shotgun (WGS) entry which is preliminary data.</text>
</comment>
<keyword evidence="2" id="KW-0472">Membrane</keyword>
<proteinExistence type="predicted"/>
<reference evidence="3" key="2">
    <citation type="submission" date="2022-02" db="EMBL/GenBank/DDBJ databases">
        <authorList>
            <person name="Elcheninov A.G."/>
            <person name="Sorokin D.Y."/>
            <person name="Kublanov I.V."/>
        </authorList>
    </citation>
    <scope>NUCLEOTIDE SEQUENCE</scope>
    <source>
        <strain evidence="3">AArc-St2</strain>
    </source>
</reference>
<evidence type="ECO:0000256" key="2">
    <source>
        <dbReference type="SAM" id="Phobius"/>
    </source>
</evidence>
<dbReference type="Proteomes" id="UP001203207">
    <property type="component" value="Unassembled WGS sequence"/>
</dbReference>
<reference evidence="3" key="1">
    <citation type="journal article" date="2022" name="Syst. Appl. Microbiol.">
        <title>Natronocalculus amylovorans gen. nov., sp. nov., and Natranaeroarchaeum aerophilus sp. nov., dominant culturable amylolytic natronoarchaea from hypersaline soda lakes in southwestern Siberia.</title>
        <authorList>
            <person name="Sorokin D.Y."/>
            <person name="Elcheninov A.G."/>
            <person name="Khizhniak T.V."/>
            <person name="Koenen M."/>
            <person name="Bale N.J."/>
            <person name="Damste J.S.S."/>
            <person name="Kublanov I.V."/>
        </authorList>
    </citation>
    <scope>NUCLEOTIDE SEQUENCE</scope>
    <source>
        <strain evidence="3">AArc-St2</strain>
    </source>
</reference>
<protein>
    <submittedName>
        <fullName evidence="3">PrsW family intramembrane metalloprotease</fullName>
    </submittedName>
</protein>
<feature type="transmembrane region" description="Helical" evidence="2">
    <location>
        <begin position="559"/>
        <end position="580"/>
    </location>
</feature>
<feature type="compositionally biased region" description="Polar residues" evidence="1">
    <location>
        <begin position="195"/>
        <end position="215"/>
    </location>
</feature>
<feature type="transmembrane region" description="Helical" evidence="2">
    <location>
        <begin position="296"/>
        <end position="314"/>
    </location>
</feature>
<organism evidence="3 4">
    <name type="scientific">Natronocalculus amylovorans</name>
    <dbReference type="NCBI Taxonomy" id="2917812"/>
    <lineage>
        <taxon>Archaea</taxon>
        <taxon>Methanobacteriati</taxon>
        <taxon>Methanobacteriota</taxon>
        <taxon>Stenosarchaea group</taxon>
        <taxon>Halobacteria</taxon>
        <taxon>Halobacteriales</taxon>
        <taxon>Haloferacaceae</taxon>
        <taxon>Natronocalculus</taxon>
    </lineage>
</organism>
<keyword evidence="4" id="KW-1185">Reference proteome</keyword>
<feature type="transmembrane region" description="Helical" evidence="2">
    <location>
        <begin position="514"/>
        <end position="539"/>
    </location>
</feature>
<feature type="transmembrane region" description="Helical" evidence="2">
    <location>
        <begin position="448"/>
        <end position="473"/>
    </location>
</feature>
<name>A0AAE3K8K1_9EURY</name>
<feature type="compositionally biased region" description="Basic and acidic residues" evidence="1">
    <location>
        <begin position="176"/>
        <end position="194"/>
    </location>
</feature>
<evidence type="ECO:0000313" key="3">
    <source>
        <dbReference type="EMBL" id="MCL9817392.1"/>
    </source>
</evidence>
<feature type="transmembrane region" description="Helical" evidence="2">
    <location>
        <begin position="244"/>
        <end position="265"/>
    </location>
</feature>
<gene>
    <name evidence="3" type="ORF">AArcSt2_10600</name>
</gene>
<dbReference type="GO" id="GO:0008237">
    <property type="term" value="F:metallopeptidase activity"/>
    <property type="evidence" value="ECO:0007669"/>
    <property type="project" value="UniProtKB-KW"/>
</dbReference>
<feature type="transmembrane region" description="Helical" evidence="2">
    <location>
        <begin position="29"/>
        <end position="56"/>
    </location>
</feature>
<feature type="transmembrane region" description="Helical" evidence="2">
    <location>
        <begin position="347"/>
        <end position="377"/>
    </location>
</feature>
<keyword evidence="3" id="KW-0645">Protease</keyword>
<sequence>MSRRSLRQLHRIAQWEVSRGVGVIDRKTAAVGVILLLLTGGVVGGVVMSGAGGVAIDRDIYRVGVDTENPYYPVVAQSSQLSAHPPDHEALARGDQDVIIEAFDDQFISWQTTGTEKGDAAHAALLSEIDRYNERQMASEPNQTAAYPVLVDIQYLTRFVDTPEALAAAQADDTSTSDRDLEGDTDSGSDRDTGAETNGEQPDSGAETSGGTDTASGPPPAIGTGVFGGEQSGSPATIQPPFPFSSLLLAFVFLIPLNFVIQAYGSTILNERINRRGELLLVAPVSRRTIIAGKTLPYFTAGMGVCGIIAVAVGGGLQSIAGVLPIVLAFLSATFVGGMLARSFKELTFVTVTISVFITTYVFVPAIFTNVTPIALISPLTIVVMDLQGQSATMGELLFSTVPFVVGSVVLFALGAGIYREEDMFTQKSIPDKFLDALNAQLSGYRSVALWTALFVPFVFVAELLAIAVLFVAPIELSIPILLITIAAIEEIAKSIHIYAGYQRARFDRALPVALGLGIASGAAFFVAEKFTAIAQVVGLPELALGQAAFAPVGLTPTLTIGLLLAPLALHVVTAMITAIGARDRRLVYGSALFIATLVHALYNYVVVTFYA</sequence>
<evidence type="ECO:0000313" key="4">
    <source>
        <dbReference type="Proteomes" id="UP001203207"/>
    </source>
</evidence>
<dbReference type="EMBL" id="JAKRVX010000003">
    <property type="protein sequence ID" value="MCL9817392.1"/>
    <property type="molecule type" value="Genomic_DNA"/>
</dbReference>
<feature type="transmembrane region" description="Helical" evidence="2">
    <location>
        <begin position="320"/>
        <end position="340"/>
    </location>
</feature>
<feature type="transmembrane region" description="Helical" evidence="2">
    <location>
        <begin position="397"/>
        <end position="419"/>
    </location>
</feature>
<dbReference type="AlphaFoldDB" id="A0AAE3K8K1"/>